<evidence type="ECO:0000256" key="5">
    <source>
        <dbReference type="SAM" id="MobiDB-lite"/>
    </source>
</evidence>
<comment type="subcellular location">
    <subcellularLocation>
        <location evidence="1">Membrane</location>
        <topology evidence="1">Multi-pass membrane protein</topology>
    </subcellularLocation>
</comment>
<protein>
    <submittedName>
        <fullName evidence="8">MFS transporter</fullName>
    </submittedName>
</protein>
<evidence type="ECO:0000256" key="4">
    <source>
        <dbReference type="ARBA" id="ARBA00023136"/>
    </source>
</evidence>
<dbReference type="InterPro" id="IPR020846">
    <property type="entry name" value="MFS_dom"/>
</dbReference>
<dbReference type="InterPro" id="IPR011701">
    <property type="entry name" value="MFS"/>
</dbReference>
<dbReference type="PATRIC" id="fig|908627.4.peg.1255"/>
<sequence>MKFGWFSNLSLKQRKIYAACYGAVAFDAMDSTMFPLVIPSLIALLGITHPQAGALTSAGLVGAAIGGWGAGILADRIGRVRVVQLTLIWVCLFTFISAFVVSFHQLIAIRFLQGLGIGGEGAAAGVLISEAVASKLRGRVAASIQSAYAVGYAISVSLLPLVHLIVPGEWAWRVFFGIGCLPAIFVLYIRRSVDESDVFIYEQGKKKRTSGRPAFLEMFTGQYLASTLTGTCMSFGILGGAYVMITWLPTYLRMGLHLPVAYTSAFLGINILGSFTGPLLCGNVIDRLGRKRSIMLLLTCQAVNVAVYTFAPLAGFITLILGYFLGALQAAIASTLMPTFSELYPTRMRAAGAGFCTSVGRGFGSAIPALVGVLSVNLKLATAMGFCAIAAYAIGIISASTLREASGVDLHEEIGDESSAQNNDDPQKKTAYQSTQ</sequence>
<dbReference type="GO" id="GO:0046943">
    <property type="term" value="F:carboxylic acid transmembrane transporter activity"/>
    <property type="evidence" value="ECO:0007669"/>
    <property type="project" value="TreeGrafter"/>
</dbReference>
<dbReference type="Gene3D" id="1.20.1250.20">
    <property type="entry name" value="MFS general substrate transporter like domains"/>
    <property type="match status" value="2"/>
</dbReference>
<gene>
    <name evidence="8" type="ORF">EOS_05695</name>
</gene>
<keyword evidence="4 6" id="KW-0472">Membrane</keyword>
<feature type="compositionally biased region" description="Polar residues" evidence="5">
    <location>
        <begin position="418"/>
        <end position="436"/>
    </location>
</feature>
<keyword evidence="2 6" id="KW-0812">Transmembrane</keyword>
<feature type="transmembrane region" description="Helical" evidence="6">
    <location>
        <begin position="146"/>
        <end position="166"/>
    </location>
</feature>
<feature type="transmembrane region" description="Helical" evidence="6">
    <location>
        <begin position="172"/>
        <end position="189"/>
    </location>
</feature>
<accession>A0A0J1D374</accession>
<keyword evidence="3 6" id="KW-1133">Transmembrane helix</keyword>
<dbReference type="SUPFAM" id="SSF103473">
    <property type="entry name" value="MFS general substrate transporter"/>
    <property type="match status" value="1"/>
</dbReference>
<dbReference type="OrthoDB" id="3690818at2"/>
<evidence type="ECO:0000313" key="9">
    <source>
        <dbReference type="Proteomes" id="UP000035963"/>
    </source>
</evidence>
<feature type="domain" description="Major facilitator superfamily (MFS) profile" evidence="7">
    <location>
        <begin position="16"/>
        <end position="407"/>
    </location>
</feature>
<evidence type="ECO:0000256" key="1">
    <source>
        <dbReference type="ARBA" id="ARBA00004141"/>
    </source>
</evidence>
<dbReference type="PANTHER" id="PTHR23508:SF10">
    <property type="entry name" value="CARBOXYLIC ACID TRANSPORTER PROTEIN HOMOLOG"/>
    <property type="match status" value="1"/>
</dbReference>
<feature type="transmembrane region" description="Helical" evidence="6">
    <location>
        <begin position="380"/>
        <end position="402"/>
    </location>
</feature>
<feature type="transmembrane region" description="Helical" evidence="6">
    <location>
        <begin position="21"/>
        <end position="47"/>
    </location>
</feature>
<feature type="transmembrane region" description="Helical" evidence="6">
    <location>
        <begin position="260"/>
        <end position="281"/>
    </location>
</feature>
<evidence type="ECO:0000313" key="8">
    <source>
        <dbReference type="EMBL" id="KLU27182.1"/>
    </source>
</evidence>
<dbReference type="Pfam" id="PF07690">
    <property type="entry name" value="MFS_1"/>
    <property type="match status" value="1"/>
</dbReference>
<dbReference type="InterPro" id="IPR036259">
    <property type="entry name" value="MFS_trans_sf"/>
</dbReference>
<dbReference type="RefSeq" id="WP_047845633.1">
    <property type="nucleotide sequence ID" value="NZ_AEJF01000051.1"/>
</dbReference>
<dbReference type="PANTHER" id="PTHR23508">
    <property type="entry name" value="CARBOXYLIC ACID TRANSPORTER PROTEIN HOMOLOG"/>
    <property type="match status" value="1"/>
</dbReference>
<dbReference type="InterPro" id="IPR005829">
    <property type="entry name" value="Sugar_transporter_CS"/>
</dbReference>
<proteinExistence type="predicted"/>
<dbReference type="EMBL" id="AEJF01000051">
    <property type="protein sequence ID" value="KLU27182.1"/>
    <property type="molecule type" value="Genomic_DNA"/>
</dbReference>
<dbReference type="PROSITE" id="PS50850">
    <property type="entry name" value="MFS"/>
    <property type="match status" value="1"/>
</dbReference>
<evidence type="ECO:0000256" key="6">
    <source>
        <dbReference type="SAM" id="Phobius"/>
    </source>
</evidence>
<organism evidence="8 9">
    <name type="scientific">Caballeronia mineralivorans PML1(12)</name>
    <dbReference type="NCBI Taxonomy" id="908627"/>
    <lineage>
        <taxon>Bacteria</taxon>
        <taxon>Pseudomonadati</taxon>
        <taxon>Pseudomonadota</taxon>
        <taxon>Betaproteobacteria</taxon>
        <taxon>Burkholderiales</taxon>
        <taxon>Burkholderiaceae</taxon>
        <taxon>Caballeronia</taxon>
    </lineage>
</organism>
<reference evidence="8 9" key="1">
    <citation type="journal article" date="2015" name="Genome Announc.">
        <title>Draft Genome Sequence of Burkholderia sp. Strain PML1(12), an Ectomycorrhizosphere-Inhabiting Bacterium with Effective Mineral-Weathering Ability.</title>
        <authorList>
            <person name="Uroz S."/>
            <person name="Oger P."/>
        </authorList>
    </citation>
    <scope>NUCLEOTIDE SEQUENCE [LARGE SCALE GENOMIC DNA]</scope>
    <source>
        <strain evidence="9">PML1(12)</strain>
    </source>
</reference>
<dbReference type="PROSITE" id="PS00217">
    <property type="entry name" value="SUGAR_TRANSPORT_2"/>
    <property type="match status" value="1"/>
</dbReference>
<dbReference type="AlphaFoldDB" id="A0A0J1D374"/>
<feature type="region of interest" description="Disordered" evidence="5">
    <location>
        <begin position="414"/>
        <end position="436"/>
    </location>
</feature>
<evidence type="ECO:0000259" key="7">
    <source>
        <dbReference type="PROSITE" id="PS50850"/>
    </source>
</evidence>
<name>A0A0J1D374_9BURK</name>
<keyword evidence="9" id="KW-1185">Reference proteome</keyword>
<evidence type="ECO:0000256" key="3">
    <source>
        <dbReference type="ARBA" id="ARBA00022989"/>
    </source>
</evidence>
<comment type="caution">
    <text evidence="8">The sequence shown here is derived from an EMBL/GenBank/DDBJ whole genome shotgun (WGS) entry which is preliminary data.</text>
</comment>
<feature type="transmembrane region" description="Helical" evidence="6">
    <location>
        <begin position="115"/>
        <end position="134"/>
    </location>
</feature>
<feature type="transmembrane region" description="Helical" evidence="6">
    <location>
        <begin position="53"/>
        <end position="74"/>
    </location>
</feature>
<dbReference type="Proteomes" id="UP000035963">
    <property type="component" value="Unassembled WGS sequence"/>
</dbReference>
<feature type="transmembrane region" description="Helical" evidence="6">
    <location>
        <begin position="86"/>
        <end position="109"/>
    </location>
</feature>
<dbReference type="GO" id="GO:0005886">
    <property type="term" value="C:plasma membrane"/>
    <property type="evidence" value="ECO:0007669"/>
    <property type="project" value="TreeGrafter"/>
</dbReference>
<evidence type="ECO:0000256" key="2">
    <source>
        <dbReference type="ARBA" id="ARBA00022692"/>
    </source>
</evidence>
<feature type="transmembrane region" description="Helical" evidence="6">
    <location>
        <begin position="223"/>
        <end position="248"/>
    </location>
</feature>